<dbReference type="SUPFAM" id="SSF56801">
    <property type="entry name" value="Acetyl-CoA synthetase-like"/>
    <property type="match status" value="1"/>
</dbReference>
<dbReference type="RefSeq" id="WP_248666767.1">
    <property type="nucleotide sequence ID" value="NZ_JALPRX010000036.1"/>
</dbReference>
<dbReference type="PROSITE" id="PS00455">
    <property type="entry name" value="AMP_BINDING"/>
    <property type="match status" value="1"/>
</dbReference>
<evidence type="ECO:0000259" key="10">
    <source>
        <dbReference type="Pfam" id="PF13193"/>
    </source>
</evidence>
<evidence type="ECO:0000313" key="12">
    <source>
        <dbReference type="Proteomes" id="UP001139516"/>
    </source>
</evidence>
<dbReference type="EC" id="6.2.1.3" evidence="5"/>
<evidence type="ECO:0000256" key="2">
    <source>
        <dbReference type="ARBA" id="ARBA00005005"/>
    </source>
</evidence>
<evidence type="ECO:0000256" key="5">
    <source>
        <dbReference type="ARBA" id="ARBA00026121"/>
    </source>
</evidence>
<dbReference type="GO" id="GO:0004467">
    <property type="term" value="F:long-chain fatty acid-CoA ligase activity"/>
    <property type="evidence" value="ECO:0007669"/>
    <property type="project" value="UniProtKB-EC"/>
</dbReference>
<comment type="caution">
    <text evidence="11">The sequence shown here is derived from an EMBL/GenBank/DDBJ whole genome shotgun (WGS) entry which is preliminary data.</text>
</comment>
<evidence type="ECO:0000313" key="11">
    <source>
        <dbReference type="EMBL" id="MCK8784641.1"/>
    </source>
</evidence>
<accession>A0A9X1Y6X8</accession>
<comment type="pathway">
    <text evidence="2">Lipid metabolism; fatty acid beta-oxidation.</text>
</comment>
<dbReference type="Proteomes" id="UP001139516">
    <property type="component" value="Unassembled WGS sequence"/>
</dbReference>
<dbReference type="InterPro" id="IPR025110">
    <property type="entry name" value="AMP-bd_C"/>
</dbReference>
<feature type="compositionally biased region" description="Basic and acidic residues" evidence="8">
    <location>
        <begin position="575"/>
        <end position="584"/>
    </location>
</feature>
<gene>
    <name evidence="11" type="ORF">M0638_09625</name>
</gene>
<dbReference type="Pfam" id="PF13193">
    <property type="entry name" value="AMP-binding_C"/>
    <property type="match status" value="1"/>
</dbReference>
<reference evidence="11" key="1">
    <citation type="submission" date="2022-04" db="EMBL/GenBank/DDBJ databases">
        <title>Roseomonas acroporae sp. nov., isolated from coral Acropora digitifera.</title>
        <authorList>
            <person name="Sun H."/>
        </authorList>
    </citation>
    <scope>NUCLEOTIDE SEQUENCE</scope>
    <source>
        <strain evidence="11">NAR14</strain>
    </source>
</reference>
<comment type="subcellular location">
    <subcellularLocation>
        <location evidence="1">Membrane</location>
        <topology evidence="1">Peripheral membrane protein</topology>
    </subcellularLocation>
</comment>
<dbReference type="PANTHER" id="PTHR43767">
    <property type="entry name" value="LONG-CHAIN-FATTY-ACID--COA LIGASE"/>
    <property type="match status" value="1"/>
</dbReference>
<dbReference type="AlphaFoldDB" id="A0A9X1Y6X8"/>
<dbReference type="PANTHER" id="PTHR43767:SF8">
    <property type="entry name" value="LONG-CHAIN-FATTY-ACID--COA LIGASE"/>
    <property type="match status" value="1"/>
</dbReference>
<evidence type="ECO:0000256" key="3">
    <source>
        <dbReference type="ARBA" id="ARBA00022598"/>
    </source>
</evidence>
<dbReference type="CDD" id="cd05936">
    <property type="entry name" value="FC-FACS_FadD_like"/>
    <property type="match status" value="1"/>
</dbReference>
<dbReference type="InterPro" id="IPR042099">
    <property type="entry name" value="ANL_N_sf"/>
</dbReference>
<dbReference type="Pfam" id="PF00501">
    <property type="entry name" value="AMP-binding"/>
    <property type="match status" value="1"/>
</dbReference>
<proteinExistence type="predicted"/>
<evidence type="ECO:0000256" key="7">
    <source>
        <dbReference type="ARBA" id="ARBA00042773"/>
    </source>
</evidence>
<dbReference type="Gene3D" id="3.40.50.12780">
    <property type="entry name" value="N-terminal domain of ligase-like"/>
    <property type="match status" value="1"/>
</dbReference>
<dbReference type="InterPro" id="IPR020845">
    <property type="entry name" value="AMP-binding_CS"/>
</dbReference>
<evidence type="ECO:0000259" key="9">
    <source>
        <dbReference type="Pfam" id="PF00501"/>
    </source>
</evidence>
<feature type="domain" description="AMP-dependent synthetase/ligase" evidence="9">
    <location>
        <begin position="43"/>
        <end position="421"/>
    </location>
</feature>
<keyword evidence="3" id="KW-0436">Ligase</keyword>
<evidence type="ECO:0000256" key="6">
    <source>
        <dbReference type="ARBA" id="ARBA00039545"/>
    </source>
</evidence>
<dbReference type="InterPro" id="IPR050237">
    <property type="entry name" value="ATP-dep_AMP-bd_enzyme"/>
</dbReference>
<dbReference type="Gene3D" id="3.30.300.30">
    <property type="match status" value="1"/>
</dbReference>
<evidence type="ECO:0000256" key="8">
    <source>
        <dbReference type="SAM" id="MobiDB-lite"/>
    </source>
</evidence>
<dbReference type="InterPro" id="IPR045851">
    <property type="entry name" value="AMP-bd_C_sf"/>
</dbReference>
<name>A0A9X1Y6X8_9PROT</name>
<keyword evidence="12" id="KW-1185">Reference proteome</keyword>
<evidence type="ECO:0000256" key="1">
    <source>
        <dbReference type="ARBA" id="ARBA00004170"/>
    </source>
</evidence>
<feature type="domain" description="AMP-binding enzyme C-terminal" evidence="10">
    <location>
        <begin position="472"/>
        <end position="547"/>
    </location>
</feature>
<keyword evidence="4" id="KW-0472">Membrane</keyword>
<organism evidence="11 12">
    <name type="scientific">Roseomonas acroporae</name>
    <dbReference type="NCBI Taxonomy" id="2937791"/>
    <lineage>
        <taxon>Bacteria</taxon>
        <taxon>Pseudomonadati</taxon>
        <taxon>Pseudomonadota</taxon>
        <taxon>Alphaproteobacteria</taxon>
        <taxon>Acetobacterales</taxon>
        <taxon>Roseomonadaceae</taxon>
        <taxon>Roseomonas</taxon>
    </lineage>
</organism>
<protein>
    <recommendedName>
        <fullName evidence="6">Long-chain-fatty-acid--CoA ligase</fullName>
        <ecNumber evidence="5">6.2.1.3</ecNumber>
    </recommendedName>
    <alternativeName>
        <fullName evidence="7">Long-chain acyl-CoA synthetase</fullName>
    </alternativeName>
</protein>
<dbReference type="InterPro" id="IPR000873">
    <property type="entry name" value="AMP-dep_synth/lig_dom"/>
</dbReference>
<dbReference type="EMBL" id="JALPRX010000036">
    <property type="protein sequence ID" value="MCK8784641.1"/>
    <property type="molecule type" value="Genomic_DNA"/>
</dbReference>
<dbReference type="GO" id="GO:0016020">
    <property type="term" value="C:membrane"/>
    <property type="evidence" value="ECO:0007669"/>
    <property type="project" value="UniProtKB-SubCell"/>
</dbReference>
<feature type="region of interest" description="Disordered" evidence="8">
    <location>
        <begin position="560"/>
        <end position="584"/>
    </location>
</feature>
<sequence length="584" mass="62072">MTAEAAGAVAPAHPSDTPWRAAFPEAADWDAPLPEGTVPALLDAAVARWADRPAIEFRDRTIGYRELGAMADGLAAGLLAEGIGPGDAVGLLLPNTPWHPVCFFAVARTGARVVHLSPMDAPRELAHKLRDSGARLVLTTDLPGILPTALRLLGEGAAERVLVGADARWGASGLPAQDVPWSDRLRPLDPLLQTPPPAAWPAVSPGDVLLLQYTGGTTGLPKGAMLTHGNLTAAIAIYRAWRDGVPAADLPRRVIAVLPLFHIFALTTILLRGVADGHELLLRTRFDVPTLLRDIAEKRATDFAGVPTMWTALVQHPEAAGCDFSSLRSATSGGAPMPFEIERRAEALVGLRLRGGWGMTETAPAGSRIPLGAAPRPGLIGIPLPGIELRVVSLDEPRRVLPPGESGEIAIRGPNVFKGYWNRPEETRAAFADGFFLTGDIGAMDAQGVFTLHDRRKNMIISSGFNVYPAAVEGAIHEHPDVAEVVVIGVPDAYRGQAAKAFVVPRPGAPAMTLESLREFLTDRLGRHEMPAALEIRDSLPRSPAGKLLARVLLEEERARAEATMGTDEAGATPEQDKREGTAP</sequence>
<evidence type="ECO:0000256" key="4">
    <source>
        <dbReference type="ARBA" id="ARBA00023136"/>
    </source>
</evidence>